<dbReference type="InterPro" id="IPR000719">
    <property type="entry name" value="Prot_kinase_dom"/>
</dbReference>
<dbReference type="CDD" id="cd14014">
    <property type="entry name" value="STKc_PknB_like"/>
    <property type="match status" value="1"/>
</dbReference>
<dbReference type="SUPFAM" id="SSF56112">
    <property type="entry name" value="Protein kinase-like (PK-like)"/>
    <property type="match status" value="1"/>
</dbReference>
<organism evidence="11 12">
    <name type="scientific">Limnoglobus roseus</name>
    <dbReference type="NCBI Taxonomy" id="2598579"/>
    <lineage>
        <taxon>Bacteria</taxon>
        <taxon>Pseudomonadati</taxon>
        <taxon>Planctomycetota</taxon>
        <taxon>Planctomycetia</taxon>
        <taxon>Gemmatales</taxon>
        <taxon>Gemmataceae</taxon>
        <taxon>Limnoglobus</taxon>
    </lineage>
</organism>
<evidence type="ECO:0000256" key="9">
    <source>
        <dbReference type="SAM" id="Phobius"/>
    </source>
</evidence>
<dbReference type="OrthoDB" id="6111975at2"/>
<evidence type="ECO:0000256" key="7">
    <source>
        <dbReference type="PROSITE-ProRule" id="PRU10141"/>
    </source>
</evidence>
<accession>A0A5C1AGQ9</accession>
<evidence type="ECO:0000313" key="12">
    <source>
        <dbReference type="Proteomes" id="UP000324974"/>
    </source>
</evidence>
<evidence type="ECO:0000256" key="8">
    <source>
        <dbReference type="SAM" id="MobiDB-lite"/>
    </source>
</evidence>
<feature type="binding site" evidence="7">
    <location>
        <position position="74"/>
    </location>
    <ligand>
        <name>ATP</name>
        <dbReference type="ChEBI" id="CHEBI:30616"/>
    </ligand>
</feature>
<keyword evidence="2 11" id="KW-0723">Serine/threonine-protein kinase</keyword>
<dbReference type="Pfam" id="PF00069">
    <property type="entry name" value="Pkinase"/>
    <property type="match status" value="1"/>
</dbReference>
<dbReference type="GO" id="GO:0005524">
    <property type="term" value="F:ATP binding"/>
    <property type="evidence" value="ECO:0007669"/>
    <property type="project" value="UniProtKB-UniRule"/>
</dbReference>
<dbReference type="FunFam" id="1.10.510.10:FF:000021">
    <property type="entry name" value="Serine/threonine protein kinase"/>
    <property type="match status" value="1"/>
</dbReference>
<dbReference type="InterPro" id="IPR008271">
    <property type="entry name" value="Ser/Thr_kinase_AS"/>
</dbReference>
<feature type="domain" description="Protein kinase" evidence="10">
    <location>
        <begin position="45"/>
        <end position="306"/>
    </location>
</feature>
<dbReference type="PROSITE" id="PS00107">
    <property type="entry name" value="PROTEIN_KINASE_ATP"/>
    <property type="match status" value="1"/>
</dbReference>
<keyword evidence="9" id="KW-0472">Membrane</keyword>
<keyword evidence="6 7" id="KW-0067">ATP-binding</keyword>
<keyword evidence="3" id="KW-0808">Transferase</keyword>
<evidence type="ECO:0000259" key="10">
    <source>
        <dbReference type="PROSITE" id="PS50011"/>
    </source>
</evidence>
<keyword evidence="5 11" id="KW-0418">Kinase</keyword>
<proteinExistence type="predicted"/>
<dbReference type="PROSITE" id="PS50011">
    <property type="entry name" value="PROTEIN_KINASE_DOM"/>
    <property type="match status" value="1"/>
</dbReference>
<sequence>MEPASHNPDRTLEQTPPSPDTTLAQTEPSAFATVPPPARAVVSGFVLGDELGRGGMGVVYKAVQSGLNRTVALKMVLSGAYAGRAEVARFLGEAEAVAAIRHPHVIQVYEVGENDGRPFFAMEFLIGGSLARRLKDGGPMPPHAAAELLAKIADGVEAAHGLGIVHRDLKPDNILFDAADVPKVVDFGLAKRGTTDLTATGAIMGTPSYMAPEQAAGQTKFVGPAVDVYALGVILFECLTGRVPFVGKDVLALLEKIREESPPRVRAFAPAVPRDLETVVAKCLAKNPQERYPTAGALAADLRRHLAGERPLASVRGSSMGGVWAALDRGRHAAEFAAYSTLFLWLAVLMVCADCAMGLWMNGVVPQAVGVSCSLVRVFGVPIVVYRYAGRAVGSASSRFLVALWAGYLVGCVVVGLVDTIILRQGEPSYHDYVQFTLMAGVAFVALGPQYWGWCYAFGAGFLLLPFAMTACPMASAFLFALMWGVSLVTISAHLRRLSRLAAAG</sequence>
<dbReference type="InterPro" id="IPR017441">
    <property type="entry name" value="Protein_kinase_ATP_BS"/>
</dbReference>
<feature type="transmembrane region" description="Helical" evidence="9">
    <location>
        <begin position="342"/>
        <end position="361"/>
    </location>
</feature>
<dbReference type="RefSeq" id="WP_149110900.1">
    <property type="nucleotide sequence ID" value="NZ_CP042425.1"/>
</dbReference>
<evidence type="ECO:0000256" key="6">
    <source>
        <dbReference type="ARBA" id="ARBA00022840"/>
    </source>
</evidence>
<keyword evidence="9" id="KW-0812">Transmembrane</keyword>
<feature type="transmembrane region" description="Helical" evidence="9">
    <location>
        <begin position="433"/>
        <end position="452"/>
    </location>
</feature>
<dbReference type="InterPro" id="IPR011009">
    <property type="entry name" value="Kinase-like_dom_sf"/>
</dbReference>
<keyword evidence="12" id="KW-1185">Reference proteome</keyword>
<evidence type="ECO:0000256" key="4">
    <source>
        <dbReference type="ARBA" id="ARBA00022741"/>
    </source>
</evidence>
<dbReference type="PANTHER" id="PTHR43289:SF6">
    <property type="entry name" value="SERINE_THREONINE-PROTEIN KINASE NEKL-3"/>
    <property type="match status" value="1"/>
</dbReference>
<feature type="transmembrane region" description="Helical" evidence="9">
    <location>
        <begin position="400"/>
        <end position="421"/>
    </location>
</feature>
<dbReference type="Gene3D" id="3.30.200.20">
    <property type="entry name" value="Phosphorylase Kinase, domain 1"/>
    <property type="match status" value="1"/>
</dbReference>
<evidence type="ECO:0000256" key="3">
    <source>
        <dbReference type="ARBA" id="ARBA00022679"/>
    </source>
</evidence>
<keyword evidence="4 7" id="KW-0547">Nucleotide-binding</keyword>
<reference evidence="12" key="1">
    <citation type="submission" date="2019-08" db="EMBL/GenBank/DDBJ databases">
        <title>Limnoglobus roseus gen. nov., sp. nov., a novel freshwater planctomycete with a giant genome from the family Gemmataceae.</title>
        <authorList>
            <person name="Kulichevskaya I.S."/>
            <person name="Naumoff D.G."/>
            <person name="Miroshnikov K."/>
            <person name="Ivanova A."/>
            <person name="Philippov D.A."/>
            <person name="Hakobyan A."/>
            <person name="Rijpstra I.C."/>
            <person name="Sinninghe Damste J.S."/>
            <person name="Liesack W."/>
            <person name="Dedysh S.N."/>
        </authorList>
    </citation>
    <scope>NUCLEOTIDE SEQUENCE [LARGE SCALE GENOMIC DNA]</scope>
    <source>
        <strain evidence="12">PX52</strain>
    </source>
</reference>
<evidence type="ECO:0000256" key="5">
    <source>
        <dbReference type="ARBA" id="ARBA00022777"/>
    </source>
</evidence>
<dbReference type="GO" id="GO:0004674">
    <property type="term" value="F:protein serine/threonine kinase activity"/>
    <property type="evidence" value="ECO:0007669"/>
    <property type="project" value="UniProtKB-KW"/>
</dbReference>
<dbReference type="EMBL" id="CP042425">
    <property type="protein sequence ID" value="QEL16138.1"/>
    <property type="molecule type" value="Genomic_DNA"/>
</dbReference>
<dbReference type="SMART" id="SM00220">
    <property type="entry name" value="S_TKc"/>
    <property type="match status" value="1"/>
</dbReference>
<evidence type="ECO:0000256" key="1">
    <source>
        <dbReference type="ARBA" id="ARBA00012513"/>
    </source>
</evidence>
<dbReference type="AlphaFoldDB" id="A0A5C1AGQ9"/>
<dbReference type="EC" id="2.7.11.1" evidence="1"/>
<gene>
    <name evidence="11" type="ORF">PX52LOC_03077</name>
</gene>
<protein>
    <recommendedName>
        <fullName evidence="1">non-specific serine/threonine protein kinase</fullName>
        <ecNumber evidence="1">2.7.11.1</ecNumber>
    </recommendedName>
</protein>
<feature type="transmembrane region" description="Helical" evidence="9">
    <location>
        <begin position="368"/>
        <end position="388"/>
    </location>
</feature>
<feature type="region of interest" description="Disordered" evidence="8">
    <location>
        <begin position="1"/>
        <end position="30"/>
    </location>
</feature>
<feature type="transmembrane region" description="Helical" evidence="9">
    <location>
        <begin position="458"/>
        <end position="491"/>
    </location>
</feature>
<dbReference type="Proteomes" id="UP000324974">
    <property type="component" value="Chromosome"/>
</dbReference>
<evidence type="ECO:0000313" key="11">
    <source>
        <dbReference type="EMBL" id="QEL16138.1"/>
    </source>
</evidence>
<dbReference type="PANTHER" id="PTHR43289">
    <property type="entry name" value="MITOGEN-ACTIVATED PROTEIN KINASE KINASE KINASE 20-RELATED"/>
    <property type="match status" value="1"/>
</dbReference>
<dbReference type="PROSITE" id="PS00108">
    <property type="entry name" value="PROTEIN_KINASE_ST"/>
    <property type="match status" value="1"/>
</dbReference>
<dbReference type="KEGG" id="lrs:PX52LOC_03077"/>
<keyword evidence="9" id="KW-1133">Transmembrane helix</keyword>
<name>A0A5C1AGQ9_9BACT</name>
<dbReference type="Gene3D" id="1.10.510.10">
    <property type="entry name" value="Transferase(Phosphotransferase) domain 1"/>
    <property type="match status" value="1"/>
</dbReference>
<evidence type="ECO:0000256" key="2">
    <source>
        <dbReference type="ARBA" id="ARBA00022527"/>
    </source>
</evidence>